<dbReference type="InterPro" id="IPR050109">
    <property type="entry name" value="HTH-type_TetR-like_transc_reg"/>
</dbReference>
<keyword evidence="7" id="KW-1185">Reference proteome</keyword>
<comment type="caution">
    <text evidence="6">The sequence shown here is derived from an EMBL/GenBank/DDBJ whole genome shotgun (WGS) entry which is preliminary data.</text>
</comment>
<dbReference type="InterPro" id="IPR009057">
    <property type="entry name" value="Homeodomain-like_sf"/>
</dbReference>
<dbReference type="Gene3D" id="1.10.357.10">
    <property type="entry name" value="Tetracycline Repressor, domain 2"/>
    <property type="match status" value="1"/>
</dbReference>
<evidence type="ECO:0000256" key="4">
    <source>
        <dbReference type="PROSITE-ProRule" id="PRU00335"/>
    </source>
</evidence>
<evidence type="ECO:0000256" key="3">
    <source>
        <dbReference type="ARBA" id="ARBA00023163"/>
    </source>
</evidence>
<dbReference type="RefSeq" id="WP_261298377.1">
    <property type="nucleotide sequence ID" value="NZ_JAMTCD010000009.1"/>
</dbReference>
<evidence type="ECO:0000313" key="6">
    <source>
        <dbReference type="EMBL" id="MCT7941945.1"/>
    </source>
</evidence>
<dbReference type="FunFam" id="1.10.10.60:FF:000141">
    <property type="entry name" value="TetR family transcriptional regulator"/>
    <property type="match status" value="1"/>
</dbReference>
<proteinExistence type="predicted"/>
<dbReference type="GO" id="GO:0000976">
    <property type="term" value="F:transcription cis-regulatory region binding"/>
    <property type="evidence" value="ECO:0007669"/>
    <property type="project" value="TreeGrafter"/>
</dbReference>
<dbReference type="EMBL" id="JAMTCD010000009">
    <property type="protein sequence ID" value="MCT7941945.1"/>
    <property type="molecule type" value="Genomic_DNA"/>
</dbReference>
<dbReference type="GO" id="GO:0003700">
    <property type="term" value="F:DNA-binding transcription factor activity"/>
    <property type="evidence" value="ECO:0007669"/>
    <property type="project" value="TreeGrafter"/>
</dbReference>
<evidence type="ECO:0000313" key="7">
    <source>
        <dbReference type="Proteomes" id="UP001155546"/>
    </source>
</evidence>
<dbReference type="Pfam" id="PF14246">
    <property type="entry name" value="TetR_C_7"/>
    <property type="match status" value="1"/>
</dbReference>
<dbReference type="InterPro" id="IPR023772">
    <property type="entry name" value="DNA-bd_HTH_TetR-type_CS"/>
</dbReference>
<feature type="domain" description="HTH tetR-type" evidence="5">
    <location>
        <begin position="10"/>
        <end position="70"/>
    </location>
</feature>
<dbReference type="PANTHER" id="PTHR30055:SF224">
    <property type="entry name" value="TRANSCRIPTIONAL REGULATOR TETR FAMILY"/>
    <property type="match status" value="1"/>
</dbReference>
<evidence type="ECO:0000256" key="1">
    <source>
        <dbReference type="ARBA" id="ARBA00023015"/>
    </source>
</evidence>
<evidence type="ECO:0000259" key="5">
    <source>
        <dbReference type="PROSITE" id="PS50977"/>
    </source>
</evidence>
<dbReference type="InterPro" id="IPR001647">
    <property type="entry name" value="HTH_TetR"/>
</dbReference>
<keyword evidence="2 4" id="KW-0238">DNA-binding</keyword>
<dbReference type="Proteomes" id="UP001155546">
    <property type="component" value="Unassembled WGS sequence"/>
</dbReference>
<keyword evidence="1" id="KW-0805">Transcription regulation</keyword>
<dbReference type="AlphaFoldDB" id="A0A9X3AUU9"/>
<evidence type="ECO:0000256" key="2">
    <source>
        <dbReference type="ARBA" id="ARBA00023125"/>
    </source>
</evidence>
<reference evidence="6" key="1">
    <citation type="journal article" date="2023" name="Int. J. Syst. Evol. Microbiol.">
        <title>&lt;i&gt;Shewanella septentrionalis&lt;/i&gt; sp. nov. and &lt;i&gt;Shewanella holmiensis&lt;/i&gt; sp. nov., isolated from Baltic Sea water and sediments.</title>
        <authorList>
            <person name="Martin-Rodriguez A.J."/>
            <person name="Thorell K."/>
            <person name="Joffre E."/>
            <person name="Jensie-Markopoulos S."/>
            <person name="Moore E.R.B."/>
            <person name="Sjoling A."/>
        </authorList>
    </citation>
    <scope>NUCLEOTIDE SEQUENCE</scope>
    <source>
        <strain evidence="6">SP1S2-7</strain>
    </source>
</reference>
<dbReference type="Pfam" id="PF00440">
    <property type="entry name" value="TetR_N"/>
    <property type="match status" value="1"/>
</dbReference>
<organism evidence="6 7">
    <name type="scientific">Shewanella holmiensis</name>
    <dbReference type="NCBI Taxonomy" id="2952222"/>
    <lineage>
        <taxon>Bacteria</taxon>
        <taxon>Pseudomonadati</taxon>
        <taxon>Pseudomonadota</taxon>
        <taxon>Gammaproteobacteria</taxon>
        <taxon>Alteromonadales</taxon>
        <taxon>Shewanellaceae</taxon>
        <taxon>Shewanella</taxon>
    </lineage>
</organism>
<accession>A0A9X3AUU9</accession>
<dbReference type="PANTHER" id="PTHR30055">
    <property type="entry name" value="HTH-TYPE TRANSCRIPTIONAL REGULATOR RUTR"/>
    <property type="match status" value="1"/>
</dbReference>
<protein>
    <submittedName>
        <fullName evidence="6">TetR/AcrR family transcriptional regulator</fullName>
    </submittedName>
</protein>
<sequence>MTTEMKNRSQLKRQAIIDAAKRMFKDIGVTASSMDKLAEEAQVSKRTVYNHFATKEALVTHLVSELWQDAMIKNQGRYQSSIALDSQLAAIMLTEIEVINSQEHIDLARVAIGHLFYSRDEMTREIEKMKQQETALIRWIKAAQADNKLQLDDANFASDQLMSLLKGHCFWPQVLTCKPILTDVERQHLAHETAQMFLSRYQVAS</sequence>
<dbReference type="PRINTS" id="PR00455">
    <property type="entry name" value="HTHTETR"/>
</dbReference>
<dbReference type="InterPro" id="IPR039536">
    <property type="entry name" value="TetR_C_Proteobacteria"/>
</dbReference>
<feature type="DNA-binding region" description="H-T-H motif" evidence="4">
    <location>
        <begin position="33"/>
        <end position="52"/>
    </location>
</feature>
<dbReference type="SUPFAM" id="SSF46689">
    <property type="entry name" value="Homeodomain-like"/>
    <property type="match status" value="1"/>
</dbReference>
<dbReference type="PROSITE" id="PS01081">
    <property type="entry name" value="HTH_TETR_1"/>
    <property type="match status" value="1"/>
</dbReference>
<dbReference type="PROSITE" id="PS50977">
    <property type="entry name" value="HTH_TETR_2"/>
    <property type="match status" value="1"/>
</dbReference>
<dbReference type="Gene3D" id="1.10.10.60">
    <property type="entry name" value="Homeodomain-like"/>
    <property type="match status" value="1"/>
</dbReference>
<name>A0A9X3AUU9_9GAMM</name>
<keyword evidence="3" id="KW-0804">Transcription</keyword>
<gene>
    <name evidence="6" type="ORF">NE535_09105</name>
</gene>